<evidence type="ECO:0000313" key="2">
    <source>
        <dbReference type="Proteomes" id="UP001196413"/>
    </source>
</evidence>
<keyword evidence="2" id="KW-1185">Reference proteome</keyword>
<accession>A0AAD5QLS6</accession>
<organism evidence="1 2">
    <name type="scientific">Parelaphostrongylus tenuis</name>
    <name type="common">Meningeal worm</name>
    <dbReference type="NCBI Taxonomy" id="148309"/>
    <lineage>
        <taxon>Eukaryota</taxon>
        <taxon>Metazoa</taxon>
        <taxon>Ecdysozoa</taxon>
        <taxon>Nematoda</taxon>
        <taxon>Chromadorea</taxon>
        <taxon>Rhabditida</taxon>
        <taxon>Rhabditina</taxon>
        <taxon>Rhabditomorpha</taxon>
        <taxon>Strongyloidea</taxon>
        <taxon>Metastrongylidae</taxon>
        <taxon>Parelaphostrongylus</taxon>
    </lineage>
</organism>
<dbReference type="Proteomes" id="UP001196413">
    <property type="component" value="Unassembled WGS sequence"/>
</dbReference>
<comment type="caution">
    <text evidence="1">The sequence shown here is derived from an EMBL/GenBank/DDBJ whole genome shotgun (WGS) entry which is preliminary data.</text>
</comment>
<dbReference type="AlphaFoldDB" id="A0AAD5QLS6"/>
<reference evidence="1" key="1">
    <citation type="submission" date="2021-06" db="EMBL/GenBank/DDBJ databases">
        <title>Parelaphostrongylus tenuis whole genome reference sequence.</title>
        <authorList>
            <person name="Garwood T.J."/>
            <person name="Larsen P.A."/>
            <person name="Fountain-Jones N.M."/>
            <person name="Garbe J.R."/>
            <person name="Macchietto M.G."/>
            <person name="Kania S.A."/>
            <person name="Gerhold R.W."/>
            <person name="Richards J.E."/>
            <person name="Wolf T.M."/>
        </authorList>
    </citation>
    <scope>NUCLEOTIDE SEQUENCE</scope>
    <source>
        <strain evidence="1">MNPRO001-30</strain>
        <tissue evidence="1">Meninges</tissue>
    </source>
</reference>
<dbReference type="EMBL" id="JAHQIW010001793">
    <property type="protein sequence ID" value="KAJ1353650.1"/>
    <property type="molecule type" value="Genomic_DNA"/>
</dbReference>
<sequence length="83" mass="9195">MLIDVHDDGSIKHGGWCESQIVIRDTSALASTAHYLCLRTSLFNVAPSRHSITGDPQYVNTAVRIMSLGPFGSHLFFGSWIYQ</sequence>
<gene>
    <name evidence="1" type="ORF">KIN20_010317</name>
</gene>
<name>A0AAD5QLS6_PARTN</name>
<proteinExistence type="predicted"/>
<evidence type="ECO:0000313" key="1">
    <source>
        <dbReference type="EMBL" id="KAJ1353650.1"/>
    </source>
</evidence>
<protein>
    <submittedName>
        <fullName evidence="1">Uncharacterized protein</fullName>
    </submittedName>
</protein>